<proteinExistence type="predicted"/>
<dbReference type="Proteomes" id="UP000464302">
    <property type="component" value="Segment"/>
</dbReference>
<reference evidence="2" key="1">
    <citation type="submission" date="2019-12" db="EMBL/GenBank/DDBJ databases">
        <authorList>
            <person name="Olsen N.S."/>
            <person name="Junco L.M.F."/>
            <person name="Kot W."/>
            <person name="Hansen L.H."/>
        </authorList>
    </citation>
    <scope>NUCLEOTIDE SEQUENCE [LARGE SCALE GENOMIC DNA]</scope>
</reference>
<evidence type="ECO:0000313" key="1">
    <source>
        <dbReference type="EMBL" id="QHR73615.1"/>
    </source>
</evidence>
<organism evidence="1 2">
    <name type="scientific">Escherichia phage naam</name>
    <dbReference type="NCBI Taxonomy" id="2696427"/>
    <lineage>
        <taxon>Viruses</taxon>
        <taxon>Duplodnaviria</taxon>
        <taxon>Heunggongvirae</taxon>
        <taxon>Uroviricota</taxon>
        <taxon>Caudoviricetes</taxon>
        <taxon>Vequintavirinae</taxon>
        <taxon>Vequintavirus</taxon>
        <taxon>Vequintavirus slur16</taxon>
    </lineage>
</organism>
<sequence length="80" mass="8680">MKGNATHLGNVAINDAEAITLVEKAMAGALEHKEEYEKMMVNLAGAAAGEFCPKNNSNQWLTARIVLLFLSSQGEQHHTN</sequence>
<name>A0A6B9XB21_9CAUD</name>
<gene>
    <name evidence="1" type="ORF">naam_109</name>
</gene>
<protein>
    <submittedName>
        <fullName evidence="1">Uncharacterized protein</fullName>
    </submittedName>
</protein>
<dbReference type="EMBL" id="MN850630">
    <property type="protein sequence ID" value="QHR73615.1"/>
    <property type="molecule type" value="Genomic_DNA"/>
</dbReference>
<accession>A0A6B9XB21</accession>
<evidence type="ECO:0000313" key="2">
    <source>
        <dbReference type="Proteomes" id="UP000464302"/>
    </source>
</evidence>